<protein>
    <recommendedName>
        <fullName evidence="3">AAA+ ATPase domain-containing protein</fullName>
    </recommendedName>
</protein>
<dbReference type="InterPro" id="IPR052026">
    <property type="entry name" value="ExeA_AAA_ATPase_DNA-bind"/>
</dbReference>
<organism evidence="1 2">
    <name type="scientific">Rosistilla ulvae</name>
    <dbReference type="NCBI Taxonomy" id="1930277"/>
    <lineage>
        <taxon>Bacteria</taxon>
        <taxon>Pseudomonadati</taxon>
        <taxon>Planctomycetota</taxon>
        <taxon>Planctomycetia</taxon>
        <taxon>Pirellulales</taxon>
        <taxon>Pirellulaceae</taxon>
        <taxon>Rosistilla</taxon>
    </lineage>
</organism>
<dbReference type="AlphaFoldDB" id="A0A517M781"/>
<proteinExistence type="predicted"/>
<dbReference type="InterPro" id="IPR027417">
    <property type="entry name" value="P-loop_NTPase"/>
</dbReference>
<dbReference type="PANTHER" id="PTHR35894">
    <property type="entry name" value="GENERAL SECRETION PATHWAY PROTEIN A-RELATED"/>
    <property type="match status" value="1"/>
</dbReference>
<dbReference type="EMBL" id="CP036261">
    <property type="protein sequence ID" value="QDS90725.1"/>
    <property type="molecule type" value="Genomic_DNA"/>
</dbReference>
<dbReference type="Proteomes" id="UP000319557">
    <property type="component" value="Chromosome"/>
</dbReference>
<sequence>MSYHEYWRLHRLPFGQVNGREDFYEGTSQREAIARLRFLVGNARSVGLLIGGPGSGRSSLLRHVSRNVLWTGAIVETVLLSGRCDSQADWLDQLSGAMCGEPTLHSTDAWRRTCDTIDAASRQDVYTCLLVDDASSVVAESVSSLINRSRHVTAVLGCSNETAGNLVHRIGGCPLRIDLPHWALSDSAGFVRQSVADAGGDPELFNDAAIVRLHELSEGRVATLARLAELSLLAGAGARATQITPDIVEAIQDEMLVAAA</sequence>
<keyword evidence="2" id="KW-1185">Reference proteome</keyword>
<dbReference type="KEGG" id="ruv:EC9_49410"/>
<accession>A0A517M781</accession>
<dbReference type="PANTHER" id="PTHR35894:SF1">
    <property type="entry name" value="PHOSPHORIBULOKINASE _ URIDINE KINASE FAMILY"/>
    <property type="match status" value="1"/>
</dbReference>
<gene>
    <name evidence="1" type="ORF">EC9_49410</name>
</gene>
<dbReference type="OrthoDB" id="269280at2"/>
<dbReference type="SUPFAM" id="SSF52540">
    <property type="entry name" value="P-loop containing nucleoside triphosphate hydrolases"/>
    <property type="match status" value="1"/>
</dbReference>
<name>A0A517M781_9BACT</name>
<dbReference type="RefSeq" id="WP_145348495.1">
    <property type="nucleotide sequence ID" value="NZ_CP036261.1"/>
</dbReference>
<evidence type="ECO:0000313" key="1">
    <source>
        <dbReference type="EMBL" id="QDS90725.1"/>
    </source>
</evidence>
<reference evidence="1 2" key="1">
    <citation type="submission" date="2019-02" db="EMBL/GenBank/DDBJ databases">
        <title>Deep-cultivation of Planctomycetes and their phenomic and genomic characterization uncovers novel biology.</title>
        <authorList>
            <person name="Wiegand S."/>
            <person name="Jogler M."/>
            <person name="Boedeker C."/>
            <person name="Pinto D."/>
            <person name="Vollmers J."/>
            <person name="Rivas-Marin E."/>
            <person name="Kohn T."/>
            <person name="Peeters S.H."/>
            <person name="Heuer A."/>
            <person name="Rast P."/>
            <person name="Oberbeckmann S."/>
            <person name="Bunk B."/>
            <person name="Jeske O."/>
            <person name="Meyerdierks A."/>
            <person name="Storesund J.E."/>
            <person name="Kallscheuer N."/>
            <person name="Luecker S."/>
            <person name="Lage O.M."/>
            <person name="Pohl T."/>
            <person name="Merkel B.J."/>
            <person name="Hornburger P."/>
            <person name="Mueller R.-W."/>
            <person name="Bruemmer F."/>
            <person name="Labrenz M."/>
            <person name="Spormann A.M."/>
            <person name="Op den Camp H."/>
            <person name="Overmann J."/>
            <person name="Amann R."/>
            <person name="Jetten M.S.M."/>
            <person name="Mascher T."/>
            <person name="Medema M.H."/>
            <person name="Devos D.P."/>
            <person name="Kaster A.-K."/>
            <person name="Ovreas L."/>
            <person name="Rohde M."/>
            <person name="Galperin M.Y."/>
            <person name="Jogler C."/>
        </authorList>
    </citation>
    <scope>NUCLEOTIDE SEQUENCE [LARGE SCALE GENOMIC DNA]</scope>
    <source>
        <strain evidence="1 2">EC9</strain>
    </source>
</reference>
<evidence type="ECO:0008006" key="3">
    <source>
        <dbReference type="Google" id="ProtNLM"/>
    </source>
</evidence>
<evidence type="ECO:0000313" key="2">
    <source>
        <dbReference type="Proteomes" id="UP000319557"/>
    </source>
</evidence>